<feature type="domain" description="Histidine kinase" evidence="12">
    <location>
        <begin position="203"/>
        <end position="408"/>
    </location>
</feature>
<dbReference type="AlphaFoldDB" id="A0A8J3U6Q5"/>
<feature type="domain" description="PAS" evidence="13">
    <location>
        <begin position="3"/>
        <end position="83"/>
    </location>
</feature>
<evidence type="ECO:0000256" key="7">
    <source>
        <dbReference type="ARBA" id="ARBA00022777"/>
    </source>
</evidence>
<dbReference type="InterPro" id="IPR003661">
    <property type="entry name" value="HisK_dim/P_dom"/>
</dbReference>
<dbReference type="CDD" id="cd00130">
    <property type="entry name" value="PAS"/>
    <property type="match status" value="1"/>
</dbReference>
<keyword evidence="8" id="KW-1133">Transmembrane helix</keyword>
<protein>
    <recommendedName>
        <fullName evidence="3">histidine kinase</fullName>
        <ecNumber evidence="3">2.7.13.3</ecNumber>
    </recommendedName>
</protein>
<dbReference type="Gene3D" id="3.30.565.10">
    <property type="entry name" value="Histidine kinase-like ATPase, C-terminal domain"/>
    <property type="match status" value="1"/>
</dbReference>
<dbReference type="Pfam" id="PF08448">
    <property type="entry name" value="PAS_4"/>
    <property type="match status" value="1"/>
</dbReference>
<evidence type="ECO:0000259" key="12">
    <source>
        <dbReference type="PROSITE" id="PS50109"/>
    </source>
</evidence>
<name>A0A8J3U6Q5_9ACTN</name>
<dbReference type="PANTHER" id="PTHR45436">
    <property type="entry name" value="SENSOR HISTIDINE KINASE YKOH"/>
    <property type="match status" value="1"/>
</dbReference>
<dbReference type="GO" id="GO:0005886">
    <property type="term" value="C:plasma membrane"/>
    <property type="evidence" value="ECO:0007669"/>
    <property type="project" value="UniProtKB-SubCell"/>
</dbReference>
<evidence type="ECO:0000256" key="10">
    <source>
        <dbReference type="ARBA" id="ARBA00023136"/>
    </source>
</evidence>
<dbReference type="InterPro" id="IPR003594">
    <property type="entry name" value="HATPase_dom"/>
</dbReference>
<evidence type="ECO:0000256" key="6">
    <source>
        <dbReference type="ARBA" id="ARBA00022692"/>
    </source>
</evidence>
<dbReference type="CDD" id="cd00082">
    <property type="entry name" value="HisKA"/>
    <property type="match status" value="1"/>
</dbReference>
<dbReference type="Pfam" id="PF02518">
    <property type="entry name" value="HATPase_c"/>
    <property type="match status" value="1"/>
</dbReference>
<evidence type="ECO:0000256" key="11">
    <source>
        <dbReference type="SAM" id="Coils"/>
    </source>
</evidence>
<dbReference type="SUPFAM" id="SSF55874">
    <property type="entry name" value="ATPase domain of HSP90 chaperone/DNA topoisomerase II/histidine kinase"/>
    <property type="match status" value="1"/>
</dbReference>
<comment type="caution">
    <text evidence="14">The sequence shown here is derived from an EMBL/GenBank/DDBJ whole genome shotgun (WGS) entry which is preliminary data.</text>
</comment>
<keyword evidence="7" id="KW-0418">Kinase</keyword>
<evidence type="ECO:0000259" key="13">
    <source>
        <dbReference type="PROSITE" id="PS50112"/>
    </source>
</evidence>
<dbReference type="PANTHER" id="PTHR45436:SF5">
    <property type="entry name" value="SENSOR HISTIDINE KINASE TRCS"/>
    <property type="match status" value="1"/>
</dbReference>
<evidence type="ECO:0000313" key="15">
    <source>
        <dbReference type="Proteomes" id="UP000622547"/>
    </source>
</evidence>
<evidence type="ECO:0000256" key="3">
    <source>
        <dbReference type="ARBA" id="ARBA00012438"/>
    </source>
</evidence>
<evidence type="ECO:0000256" key="4">
    <source>
        <dbReference type="ARBA" id="ARBA00022553"/>
    </source>
</evidence>
<keyword evidence="11" id="KW-0175">Coiled coil</keyword>
<dbReference type="SUPFAM" id="SSF47384">
    <property type="entry name" value="Homodimeric domain of signal transducing histidine kinase"/>
    <property type="match status" value="1"/>
</dbReference>
<dbReference type="Proteomes" id="UP000622547">
    <property type="component" value="Unassembled WGS sequence"/>
</dbReference>
<accession>A0A8J3U6Q5</accession>
<evidence type="ECO:0000256" key="9">
    <source>
        <dbReference type="ARBA" id="ARBA00023012"/>
    </source>
</evidence>
<dbReference type="InterPro" id="IPR036097">
    <property type="entry name" value="HisK_dim/P_sf"/>
</dbReference>
<gene>
    <name evidence="14" type="ORF">Pph01_46420</name>
</gene>
<dbReference type="InterPro" id="IPR000014">
    <property type="entry name" value="PAS"/>
</dbReference>
<keyword evidence="10" id="KW-0472">Membrane</keyword>
<evidence type="ECO:0000313" key="14">
    <source>
        <dbReference type="EMBL" id="GII39639.1"/>
    </source>
</evidence>
<dbReference type="EMBL" id="BOOP01000021">
    <property type="protein sequence ID" value="GII39639.1"/>
    <property type="molecule type" value="Genomic_DNA"/>
</dbReference>
<keyword evidence="5" id="KW-0808">Transferase</keyword>
<evidence type="ECO:0000256" key="8">
    <source>
        <dbReference type="ARBA" id="ARBA00022989"/>
    </source>
</evidence>
<dbReference type="InterPro" id="IPR050428">
    <property type="entry name" value="TCS_sensor_his_kinase"/>
</dbReference>
<dbReference type="InterPro" id="IPR004358">
    <property type="entry name" value="Sig_transdc_His_kin-like_C"/>
</dbReference>
<dbReference type="PROSITE" id="PS50112">
    <property type="entry name" value="PAS"/>
    <property type="match status" value="1"/>
</dbReference>
<dbReference type="SMART" id="SM00388">
    <property type="entry name" value="HisKA"/>
    <property type="match status" value="1"/>
</dbReference>
<dbReference type="InterPro" id="IPR035965">
    <property type="entry name" value="PAS-like_dom_sf"/>
</dbReference>
<feature type="coiled-coil region" evidence="11">
    <location>
        <begin position="166"/>
        <end position="193"/>
    </location>
</feature>
<keyword evidence="6" id="KW-0812">Transmembrane</keyword>
<dbReference type="InterPro" id="IPR036890">
    <property type="entry name" value="HATPase_C_sf"/>
</dbReference>
<keyword evidence="15" id="KW-1185">Reference proteome</keyword>
<dbReference type="Pfam" id="PF00512">
    <property type="entry name" value="HisKA"/>
    <property type="match status" value="1"/>
</dbReference>
<organism evidence="14 15">
    <name type="scientific">Planotetraspora phitsanulokensis</name>
    <dbReference type="NCBI Taxonomy" id="575192"/>
    <lineage>
        <taxon>Bacteria</taxon>
        <taxon>Bacillati</taxon>
        <taxon>Actinomycetota</taxon>
        <taxon>Actinomycetes</taxon>
        <taxon>Streptosporangiales</taxon>
        <taxon>Streptosporangiaceae</taxon>
        <taxon>Planotetraspora</taxon>
    </lineage>
</organism>
<keyword evidence="4" id="KW-0597">Phosphoprotein</keyword>
<reference evidence="14 15" key="1">
    <citation type="submission" date="2021-01" db="EMBL/GenBank/DDBJ databases">
        <title>Whole genome shotgun sequence of Planotetraspora phitsanulokensis NBRC 104273.</title>
        <authorList>
            <person name="Komaki H."/>
            <person name="Tamura T."/>
        </authorList>
    </citation>
    <scope>NUCLEOTIDE SEQUENCE [LARGE SCALE GENOMIC DNA]</scope>
    <source>
        <strain evidence="14 15">NBRC 104273</strain>
    </source>
</reference>
<dbReference type="InterPro" id="IPR013656">
    <property type="entry name" value="PAS_4"/>
</dbReference>
<evidence type="ECO:0000256" key="5">
    <source>
        <dbReference type="ARBA" id="ARBA00022679"/>
    </source>
</evidence>
<dbReference type="NCBIfam" id="TIGR00229">
    <property type="entry name" value="sensory_box"/>
    <property type="match status" value="1"/>
</dbReference>
<dbReference type="PROSITE" id="PS50109">
    <property type="entry name" value="HIS_KIN"/>
    <property type="match status" value="1"/>
</dbReference>
<proteinExistence type="predicted"/>
<dbReference type="Gene3D" id="1.10.287.130">
    <property type="match status" value="1"/>
</dbReference>
<dbReference type="SUPFAM" id="SSF55785">
    <property type="entry name" value="PYP-like sensor domain (PAS domain)"/>
    <property type="match status" value="1"/>
</dbReference>
<evidence type="ECO:0000256" key="2">
    <source>
        <dbReference type="ARBA" id="ARBA00004236"/>
    </source>
</evidence>
<dbReference type="SMART" id="SM00387">
    <property type="entry name" value="HATPase_c"/>
    <property type="match status" value="1"/>
</dbReference>
<evidence type="ECO:0000256" key="1">
    <source>
        <dbReference type="ARBA" id="ARBA00000085"/>
    </source>
</evidence>
<dbReference type="CDD" id="cd00075">
    <property type="entry name" value="HATPase"/>
    <property type="match status" value="1"/>
</dbReference>
<dbReference type="RefSeq" id="WP_204075220.1">
    <property type="nucleotide sequence ID" value="NZ_BAABHI010000032.1"/>
</dbReference>
<dbReference type="EC" id="2.7.13.3" evidence="3"/>
<comment type="catalytic activity">
    <reaction evidence="1">
        <text>ATP + protein L-histidine = ADP + protein N-phospho-L-histidine.</text>
        <dbReference type="EC" id="2.7.13.3"/>
    </reaction>
</comment>
<dbReference type="Gene3D" id="3.30.450.20">
    <property type="entry name" value="PAS domain"/>
    <property type="match status" value="1"/>
</dbReference>
<comment type="subcellular location">
    <subcellularLocation>
        <location evidence="2">Cell membrane</location>
    </subcellularLocation>
</comment>
<sequence length="408" mass="45215">MDREVDFRAVFKALAAPLLVLTPDFVMLAANDSFLKLTGGSEADLVGRSFFIVFPSNPNAPDNPNEEGAEALRASLARVLATGERDYMALQRYDIEVSGRPGVYEERYWSTINVPVLGPDGKVKLIVLRTEDVTEFLRQLKRSGEGGVTGAQAELEAMRSDVYVRARELHDLNERLQRTHRQQRETMSALQAAFERQRRFVFDASHDLRSPITGLLTELEVAISEPDSDPHQILRKLMLGCERLNDIVADLLELARLDAATPVATELVDLADLVMDELERRTLTTTVAAQLDQRVLVCASRIRLVRLLNNLLANAERHTRTTIDIVVAADPPDAVLEVIDNGPGIAPADRERVFERLLRLDDAYRQDPGGSGLGLPIAREIAQSYGGHLYAADHPTGARFVLRLPLAA</sequence>
<dbReference type="InterPro" id="IPR005467">
    <property type="entry name" value="His_kinase_dom"/>
</dbReference>
<dbReference type="GO" id="GO:0000155">
    <property type="term" value="F:phosphorelay sensor kinase activity"/>
    <property type="evidence" value="ECO:0007669"/>
    <property type="project" value="InterPro"/>
</dbReference>
<keyword evidence="9" id="KW-0902">Two-component regulatory system</keyword>
<dbReference type="PRINTS" id="PR00344">
    <property type="entry name" value="BCTRLSENSOR"/>
</dbReference>
<dbReference type="SMART" id="SM00091">
    <property type="entry name" value="PAS"/>
    <property type="match status" value="1"/>
</dbReference>